<dbReference type="Proteomes" id="UP000483820">
    <property type="component" value="Chromosome IV"/>
</dbReference>
<evidence type="ECO:0000313" key="1">
    <source>
        <dbReference type="EMBL" id="KAF1759288.1"/>
    </source>
</evidence>
<comment type="caution">
    <text evidence="1">The sequence shown here is derived from an EMBL/GenBank/DDBJ whole genome shotgun (WGS) entry which is preliminary data.</text>
</comment>
<dbReference type="CTD" id="9797646"/>
<dbReference type="EMBL" id="WUAV01000004">
    <property type="protein sequence ID" value="KAF1759288.1"/>
    <property type="molecule type" value="Genomic_DNA"/>
</dbReference>
<sequence length="98" mass="11601">MHLRKILKTDSKTISDRMGIPGQVAKRSMKRKWLIEEVDWHNFGVFNDLSRTSNSRTMSYKSWPIDLQEESTMQIVPATEITDNPQYSMYRLAWYTDV</sequence>
<dbReference type="KEGG" id="crq:GCK72_015752"/>
<organism evidence="1 2">
    <name type="scientific">Caenorhabditis remanei</name>
    <name type="common">Caenorhabditis vulgaris</name>
    <dbReference type="NCBI Taxonomy" id="31234"/>
    <lineage>
        <taxon>Eukaryota</taxon>
        <taxon>Metazoa</taxon>
        <taxon>Ecdysozoa</taxon>
        <taxon>Nematoda</taxon>
        <taxon>Chromadorea</taxon>
        <taxon>Rhabditida</taxon>
        <taxon>Rhabditina</taxon>
        <taxon>Rhabditomorpha</taxon>
        <taxon>Rhabditoidea</taxon>
        <taxon>Rhabditidae</taxon>
        <taxon>Peloderinae</taxon>
        <taxon>Caenorhabditis</taxon>
    </lineage>
</organism>
<gene>
    <name evidence="1" type="ORF">GCK72_015752</name>
</gene>
<protein>
    <submittedName>
        <fullName evidence="1">Uncharacterized protein</fullName>
    </submittedName>
</protein>
<reference evidence="1 2" key="1">
    <citation type="submission" date="2019-12" db="EMBL/GenBank/DDBJ databases">
        <title>Chromosome-level assembly of the Caenorhabditis remanei genome.</title>
        <authorList>
            <person name="Teterina A.A."/>
            <person name="Willis J.H."/>
            <person name="Phillips P.C."/>
        </authorList>
    </citation>
    <scope>NUCLEOTIDE SEQUENCE [LARGE SCALE GENOMIC DNA]</scope>
    <source>
        <strain evidence="1 2">PX506</strain>
        <tissue evidence="1">Whole organism</tissue>
    </source>
</reference>
<name>A0A6A5GUY3_CAERE</name>
<proteinExistence type="predicted"/>
<dbReference type="RefSeq" id="XP_053585881.1">
    <property type="nucleotide sequence ID" value="XM_053731109.1"/>
</dbReference>
<dbReference type="AlphaFoldDB" id="A0A6A5GUY3"/>
<evidence type="ECO:0000313" key="2">
    <source>
        <dbReference type="Proteomes" id="UP000483820"/>
    </source>
</evidence>
<dbReference type="GeneID" id="9797646"/>
<accession>A0A6A5GUY3</accession>